<evidence type="ECO:0000313" key="4">
    <source>
        <dbReference type="EMBL" id="GGA58432.1"/>
    </source>
</evidence>
<evidence type="ECO:0000313" key="5">
    <source>
        <dbReference type="Proteomes" id="UP000627464"/>
    </source>
</evidence>
<dbReference type="InterPro" id="IPR038137">
    <property type="entry name" value="Excisionase-like_sf"/>
</dbReference>
<dbReference type="InterPro" id="IPR012884">
    <property type="entry name" value="Excisionase-like"/>
</dbReference>
<proteinExistence type="predicted"/>
<keyword evidence="5" id="KW-1185">Reference proteome</keyword>
<dbReference type="Proteomes" id="UP000627464">
    <property type="component" value="Unassembled WGS sequence"/>
</dbReference>
<dbReference type="Pfam" id="PF07825">
    <property type="entry name" value="Exc"/>
    <property type="match status" value="1"/>
</dbReference>
<sequence>MARLIPLYEWAIEEFGDYAPCKVTLSRYAKFGMIYPPALKVGRSWMVEKDARFVGLSEPLISPTINPALSPAANLLLKKILMDGCNK</sequence>
<keyword evidence="1" id="KW-0238">DNA-binding</keyword>
<gene>
    <name evidence="4" type="primary">ymfG</name>
    <name evidence="4" type="ORF">GCM10011328_37320</name>
</gene>
<reference evidence="5" key="1">
    <citation type="journal article" date="2019" name="Int. J. Syst. Evol. Microbiol.">
        <title>The Global Catalogue of Microorganisms (GCM) 10K type strain sequencing project: providing services to taxonomists for standard genome sequencing and annotation.</title>
        <authorList>
            <consortium name="The Broad Institute Genomics Platform"/>
            <consortium name="The Broad Institute Genome Sequencing Center for Infectious Disease"/>
            <person name="Wu L."/>
            <person name="Ma J."/>
        </authorList>
    </citation>
    <scope>NUCLEOTIDE SEQUENCE [LARGE SCALE GENOMIC DNA]</scope>
    <source>
        <strain evidence="5">CGMCC 1.12806</strain>
    </source>
</reference>
<evidence type="ECO:0000256" key="2">
    <source>
        <dbReference type="ARBA" id="ARBA00023172"/>
    </source>
</evidence>
<evidence type="ECO:0000259" key="3">
    <source>
        <dbReference type="Pfam" id="PF07825"/>
    </source>
</evidence>
<dbReference type="EMBL" id="BMFZ01000012">
    <property type="protein sequence ID" value="GGA58432.1"/>
    <property type="molecule type" value="Genomic_DNA"/>
</dbReference>
<dbReference type="RefSeq" id="WP_188475035.1">
    <property type="nucleotide sequence ID" value="NZ_BMFZ01000012.1"/>
</dbReference>
<evidence type="ECO:0000256" key="1">
    <source>
        <dbReference type="ARBA" id="ARBA00023125"/>
    </source>
</evidence>
<comment type="caution">
    <text evidence="4">The sequence shown here is derived from an EMBL/GenBank/DDBJ whole genome shotgun (WGS) entry which is preliminary data.</text>
</comment>
<dbReference type="InterPro" id="IPR009061">
    <property type="entry name" value="DNA-bd_dom_put_sf"/>
</dbReference>
<name>A0ABQ1H4F0_9GAMM</name>
<keyword evidence="2" id="KW-0233">DNA recombination</keyword>
<protein>
    <submittedName>
        <fullName evidence="4">Excisionase</fullName>
    </submittedName>
</protein>
<organism evidence="4 5">
    <name type="scientific">Hafnia psychrotolerans</name>
    <dbReference type="NCBI Taxonomy" id="1477018"/>
    <lineage>
        <taxon>Bacteria</taxon>
        <taxon>Pseudomonadati</taxon>
        <taxon>Pseudomonadota</taxon>
        <taxon>Gammaproteobacteria</taxon>
        <taxon>Enterobacterales</taxon>
        <taxon>Hafniaceae</taxon>
        <taxon>Hafnia</taxon>
    </lineage>
</organism>
<accession>A0ABQ1H4F0</accession>
<feature type="domain" description="Excisionase-like" evidence="3">
    <location>
        <begin position="6"/>
        <end position="64"/>
    </location>
</feature>
<dbReference type="Gene3D" id="1.10.1660.20">
    <property type="match status" value="1"/>
</dbReference>
<dbReference type="SUPFAM" id="SSF46955">
    <property type="entry name" value="Putative DNA-binding domain"/>
    <property type="match status" value="1"/>
</dbReference>